<name>A0AAD0WHU2_RALSL</name>
<accession>A0AAD0WHU2</accession>
<protein>
    <submittedName>
        <fullName evidence="2">Pilus assembly protein PilW</fullName>
    </submittedName>
</protein>
<proteinExistence type="predicted"/>
<evidence type="ECO:0000256" key="1">
    <source>
        <dbReference type="SAM" id="Phobius"/>
    </source>
</evidence>
<dbReference type="NCBIfam" id="TIGR02532">
    <property type="entry name" value="IV_pilin_GFxxxE"/>
    <property type="match status" value="1"/>
</dbReference>
<evidence type="ECO:0000313" key="3">
    <source>
        <dbReference type="Proteomes" id="UP000261758"/>
    </source>
</evidence>
<keyword evidence="1" id="KW-0472">Membrane</keyword>
<dbReference type="InterPro" id="IPR012902">
    <property type="entry name" value="N_methyl_site"/>
</dbReference>
<gene>
    <name evidence="2" type="ORF">CJO77_13030</name>
</gene>
<organism evidence="2 3">
    <name type="scientific">Ralstonia solanacearum</name>
    <name type="common">Pseudomonas solanacearum</name>
    <dbReference type="NCBI Taxonomy" id="305"/>
    <lineage>
        <taxon>Bacteria</taxon>
        <taxon>Pseudomonadati</taxon>
        <taxon>Pseudomonadota</taxon>
        <taxon>Betaproteobacteria</taxon>
        <taxon>Burkholderiales</taxon>
        <taxon>Burkholderiaceae</taxon>
        <taxon>Ralstonia</taxon>
        <taxon>Ralstonia solanacearum species complex</taxon>
    </lineage>
</organism>
<feature type="transmembrane region" description="Helical" evidence="1">
    <location>
        <begin position="20"/>
        <end position="40"/>
    </location>
</feature>
<dbReference type="Pfam" id="PF07963">
    <property type="entry name" value="N_methyl"/>
    <property type="match status" value="1"/>
</dbReference>
<dbReference type="Pfam" id="PF16074">
    <property type="entry name" value="PilW"/>
    <property type="match status" value="1"/>
</dbReference>
<dbReference type="RefSeq" id="WP_013213250.1">
    <property type="nucleotide sequence ID" value="NZ_CP022759.1"/>
</dbReference>
<dbReference type="AlphaFoldDB" id="A0AAD0WHU2"/>
<dbReference type="InterPro" id="IPR032092">
    <property type="entry name" value="PilW"/>
</dbReference>
<evidence type="ECO:0000313" key="2">
    <source>
        <dbReference type="EMBL" id="AXV82367.1"/>
    </source>
</evidence>
<dbReference type="Proteomes" id="UP000261758">
    <property type="component" value="Chromosome"/>
</dbReference>
<sequence length="331" mass="35931">MRTIRRIRSRRARGFSLVELMVALVIALLVLGATVSFYLLTRSTYTTIEDTSGLEERGQFALNVMTRVLRQAGFTKMTNDHSGGVMQLQPSDPPMVSGLDGCMSTEAAPKATGPAAGESLSNCLSPQTPTGSDAIEVRFFGVGTTADLATPDGTIIDCSGQGVADYTTSDLAASQRGLSMFFIQTGRDGNPYLACKFRKRDASGHEVTNTTNEDDFVTQQLVPGVETLQFLYGISTNKDTVPDVYKRASDMTADDWKQVFAIKVAMVVRADNASADTHVDAPTYTLFGNQYTTADGTFKPTQKLNVARRLFTTTVQVRNYLVCKEGTSQCQ</sequence>
<keyword evidence="1" id="KW-0812">Transmembrane</keyword>
<dbReference type="EMBL" id="CP022759">
    <property type="protein sequence ID" value="AXV82367.1"/>
    <property type="molecule type" value="Genomic_DNA"/>
</dbReference>
<keyword evidence="1" id="KW-1133">Transmembrane helix</keyword>
<reference evidence="2 3" key="1">
    <citation type="submission" date="2017-08" db="EMBL/GenBank/DDBJ databases">
        <title>Genome sequences of Ralstonia solanacearum Species Complex (RSSC) isolated from Potato bacterial wilts in Korea.</title>
        <authorList>
            <person name="Cho H."/>
            <person name="Song E.-S."/>
            <person name="Lee Y.K."/>
            <person name="Lee S."/>
            <person name="Lee S.-W."/>
            <person name="Jo A."/>
            <person name="Kim J.-G."/>
            <person name="Hwang I."/>
        </authorList>
    </citation>
    <scope>NUCLEOTIDE SEQUENCE [LARGE SCALE GENOMIC DNA]</scope>
    <source>
        <strain evidence="2 3">T98</strain>
    </source>
</reference>
<dbReference type="GO" id="GO:0043683">
    <property type="term" value="P:type IV pilus assembly"/>
    <property type="evidence" value="ECO:0007669"/>
    <property type="project" value="InterPro"/>
</dbReference>
<dbReference type="PROSITE" id="PS00409">
    <property type="entry name" value="PROKAR_NTER_METHYL"/>
    <property type="match status" value="1"/>
</dbReference>